<keyword evidence="4" id="KW-1185">Reference proteome</keyword>
<name>A0ABR8TUW6_9CELL</name>
<evidence type="ECO:0000256" key="1">
    <source>
        <dbReference type="SAM" id="MobiDB-lite"/>
    </source>
</evidence>
<feature type="compositionally biased region" description="Basic residues" evidence="1">
    <location>
        <begin position="18"/>
        <end position="27"/>
    </location>
</feature>
<reference evidence="3 4" key="1">
    <citation type="submission" date="2020-08" db="EMBL/GenBank/DDBJ databases">
        <title>A Genomic Blueprint of the Chicken Gut Microbiome.</title>
        <authorList>
            <person name="Gilroy R."/>
            <person name="Ravi A."/>
            <person name="Getino M."/>
            <person name="Pursley I."/>
            <person name="Horton D.L."/>
            <person name="Alikhan N.-F."/>
            <person name="Baker D."/>
            <person name="Gharbi K."/>
            <person name="Hall N."/>
            <person name="Watson M."/>
            <person name="Adriaenssens E.M."/>
            <person name="Foster-Nyarko E."/>
            <person name="Jarju S."/>
            <person name="Secka A."/>
            <person name="Antonio M."/>
            <person name="Oren A."/>
            <person name="Chaudhuri R."/>
            <person name="La Ragione R.M."/>
            <person name="Hildebrand F."/>
            <person name="Pallen M.J."/>
        </authorList>
    </citation>
    <scope>NUCLEOTIDE SEQUENCE [LARGE SCALE GENOMIC DNA]</scope>
    <source>
        <strain evidence="3 4">Sa2CUA9</strain>
    </source>
</reference>
<feature type="region of interest" description="Disordered" evidence="1">
    <location>
        <begin position="1"/>
        <end position="33"/>
    </location>
</feature>
<protein>
    <submittedName>
        <fullName evidence="3">Pilus assembly protein</fullName>
    </submittedName>
</protein>
<dbReference type="NCBIfam" id="NF041390">
    <property type="entry name" value="TadE_Rv3655c"/>
    <property type="match status" value="1"/>
</dbReference>
<dbReference type="Pfam" id="PF07811">
    <property type="entry name" value="TadE"/>
    <property type="match status" value="1"/>
</dbReference>
<evidence type="ECO:0000313" key="4">
    <source>
        <dbReference type="Proteomes" id="UP000655570"/>
    </source>
</evidence>
<dbReference type="Proteomes" id="UP000655570">
    <property type="component" value="Unassembled WGS sequence"/>
</dbReference>
<dbReference type="InterPro" id="IPR012495">
    <property type="entry name" value="TadE-like_dom"/>
</dbReference>
<feature type="domain" description="TadE-like" evidence="2">
    <location>
        <begin position="35"/>
        <end position="77"/>
    </location>
</feature>
<evidence type="ECO:0000313" key="3">
    <source>
        <dbReference type="EMBL" id="MBD7979581.1"/>
    </source>
</evidence>
<dbReference type="InterPro" id="IPR049790">
    <property type="entry name" value="Rv3655c/TadE"/>
</dbReference>
<accession>A0ABR8TUW6</accession>
<proteinExistence type="predicted"/>
<sequence>MSTWAPRSATSRQGTWGRSRRRQGRGRRSPDRERGTVTAELALALPAVVLVLVAVLTLAAAANAQLQAADAARAAARAVAIGEDDAVVRAVVVQVAGADATVAVSRGDPWVEVRVAKPVVGGWLSSSPLQARGAAVAWNEP</sequence>
<comment type="caution">
    <text evidence="3">The sequence shown here is derived from an EMBL/GenBank/DDBJ whole genome shotgun (WGS) entry which is preliminary data.</text>
</comment>
<organism evidence="3 4">
    <name type="scientific">Oerskovia merdavium</name>
    <dbReference type="NCBI Taxonomy" id="2762227"/>
    <lineage>
        <taxon>Bacteria</taxon>
        <taxon>Bacillati</taxon>
        <taxon>Actinomycetota</taxon>
        <taxon>Actinomycetes</taxon>
        <taxon>Micrococcales</taxon>
        <taxon>Cellulomonadaceae</taxon>
        <taxon>Oerskovia</taxon>
    </lineage>
</organism>
<evidence type="ECO:0000259" key="2">
    <source>
        <dbReference type="Pfam" id="PF07811"/>
    </source>
</evidence>
<dbReference type="EMBL" id="JACSQF010000002">
    <property type="protein sequence ID" value="MBD7979581.1"/>
    <property type="molecule type" value="Genomic_DNA"/>
</dbReference>
<gene>
    <name evidence="3" type="ORF">H9641_02455</name>
</gene>